<sequence length="166" mass="18391">MVTVAPEVNIDDWLDPQSDNFNPTLAHAVFHYSARTQKGERSEAAIATDEMNSLLGINVDGVIPTTNHLESWFMPLFSRSYHPYLKNAGLASSKTGNSDVEATQATFRRRCPIGPDSPPVPKIANLKVDLDRDARAHELLSNRLFEFPQTHVVQEPSCNAKYGGAR</sequence>
<evidence type="ECO:0000313" key="2">
    <source>
        <dbReference type="Proteomes" id="UP001362999"/>
    </source>
</evidence>
<dbReference type="Proteomes" id="UP001362999">
    <property type="component" value="Unassembled WGS sequence"/>
</dbReference>
<gene>
    <name evidence="1" type="ORF">R3P38DRAFT_3222366</name>
</gene>
<name>A0AAV9ZZX4_9AGAR</name>
<organism evidence="1 2">
    <name type="scientific">Favolaschia claudopus</name>
    <dbReference type="NCBI Taxonomy" id="2862362"/>
    <lineage>
        <taxon>Eukaryota</taxon>
        <taxon>Fungi</taxon>
        <taxon>Dikarya</taxon>
        <taxon>Basidiomycota</taxon>
        <taxon>Agaricomycotina</taxon>
        <taxon>Agaricomycetes</taxon>
        <taxon>Agaricomycetidae</taxon>
        <taxon>Agaricales</taxon>
        <taxon>Marasmiineae</taxon>
        <taxon>Mycenaceae</taxon>
        <taxon>Favolaschia</taxon>
    </lineage>
</organism>
<keyword evidence="2" id="KW-1185">Reference proteome</keyword>
<protein>
    <submittedName>
        <fullName evidence="1">Uncharacterized protein</fullName>
    </submittedName>
</protein>
<dbReference type="AlphaFoldDB" id="A0AAV9ZZX4"/>
<dbReference type="EMBL" id="JAWWNJ010000098">
    <property type="protein sequence ID" value="KAK6996239.1"/>
    <property type="molecule type" value="Genomic_DNA"/>
</dbReference>
<comment type="caution">
    <text evidence="1">The sequence shown here is derived from an EMBL/GenBank/DDBJ whole genome shotgun (WGS) entry which is preliminary data.</text>
</comment>
<evidence type="ECO:0000313" key="1">
    <source>
        <dbReference type="EMBL" id="KAK6996239.1"/>
    </source>
</evidence>
<accession>A0AAV9ZZX4</accession>
<proteinExistence type="predicted"/>
<reference evidence="1 2" key="1">
    <citation type="journal article" date="2024" name="J Genomics">
        <title>Draft genome sequencing and assembly of Favolaschia claudopus CIRM-BRFM 2984 isolated from oak limbs.</title>
        <authorList>
            <person name="Navarro D."/>
            <person name="Drula E."/>
            <person name="Chaduli D."/>
            <person name="Cazenave R."/>
            <person name="Ahrendt S."/>
            <person name="Wang J."/>
            <person name="Lipzen A."/>
            <person name="Daum C."/>
            <person name="Barry K."/>
            <person name="Grigoriev I.V."/>
            <person name="Favel A."/>
            <person name="Rosso M.N."/>
            <person name="Martin F."/>
        </authorList>
    </citation>
    <scope>NUCLEOTIDE SEQUENCE [LARGE SCALE GENOMIC DNA]</scope>
    <source>
        <strain evidence="1 2">CIRM-BRFM 2984</strain>
    </source>
</reference>